<dbReference type="InterPro" id="IPR015422">
    <property type="entry name" value="PyrdxlP-dep_Trfase_small"/>
</dbReference>
<dbReference type="PANTHER" id="PTHR11879">
    <property type="entry name" value="ASPARTATE AMINOTRANSFERASE"/>
    <property type="match status" value="1"/>
</dbReference>
<evidence type="ECO:0000259" key="10">
    <source>
        <dbReference type="Pfam" id="PF00155"/>
    </source>
</evidence>
<evidence type="ECO:0000256" key="2">
    <source>
        <dbReference type="ARBA" id="ARBA00007441"/>
    </source>
</evidence>
<dbReference type="Proteomes" id="UP000622797">
    <property type="component" value="Unassembled WGS sequence"/>
</dbReference>
<evidence type="ECO:0000256" key="4">
    <source>
        <dbReference type="ARBA" id="ARBA00012753"/>
    </source>
</evidence>
<dbReference type="AlphaFoldDB" id="A0A8H4TAX2"/>
<dbReference type="InterPro" id="IPR015424">
    <property type="entry name" value="PyrdxlP-dep_Trfase"/>
</dbReference>
<feature type="compositionally biased region" description="Low complexity" evidence="9">
    <location>
        <begin position="420"/>
        <end position="429"/>
    </location>
</feature>
<proteinExistence type="inferred from homology"/>
<dbReference type="InterPro" id="IPR015421">
    <property type="entry name" value="PyrdxlP-dep_Trfase_major"/>
</dbReference>
<dbReference type="Pfam" id="PF00155">
    <property type="entry name" value="Aminotran_1_2"/>
    <property type="match status" value="1"/>
</dbReference>
<evidence type="ECO:0000313" key="11">
    <source>
        <dbReference type="EMBL" id="KAF4954548.1"/>
    </source>
</evidence>
<dbReference type="InterPro" id="IPR000796">
    <property type="entry name" value="Asp_trans"/>
</dbReference>
<gene>
    <name evidence="11" type="ORF">FSARC_12086</name>
</gene>
<comment type="cofactor">
    <cofactor evidence="1">
        <name>pyridoxal 5'-phosphate</name>
        <dbReference type="ChEBI" id="CHEBI:597326"/>
    </cofactor>
</comment>
<evidence type="ECO:0000256" key="3">
    <source>
        <dbReference type="ARBA" id="ARBA00011738"/>
    </source>
</evidence>
<name>A0A8H4TAX2_9HYPO</name>
<dbReference type="GO" id="GO:0030170">
    <property type="term" value="F:pyridoxal phosphate binding"/>
    <property type="evidence" value="ECO:0007669"/>
    <property type="project" value="InterPro"/>
</dbReference>
<keyword evidence="7" id="KW-0663">Pyridoxal phosphate</keyword>
<dbReference type="PANTHER" id="PTHR11879:SF20">
    <property type="entry name" value="ASPARTATE AMINOTRANSFERASE"/>
    <property type="match status" value="1"/>
</dbReference>
<organism evidence="11 12">
    <name type="scientific">Fusarium sarcochroum</name>
    <dbReference type="NCBI Taxonomy" id="1208366"/>
    <lineage>
        <taxon>Eukaryota</taxon>
        <taxon>Fungi</taxon>
        <taxon>Dikarya</taxon>
        <taxon>Ascomycota</taxon>
        <taxon>Pezizomycotina</taxon>
        <taxon>Sordariomycetes</taxon>
        <taxon>Hypocreomycetidae</taxon>
        <taxon>Hypocreales</taxon>
        <taxon>Nectriaceae</taxon>
        <taxon>Fusarium</taxon>
        <taxon>Fusarium lateritium species complex</taxon>
    </lineage>
</organism>
<keyword evidence="12" id="KW-1185">Reference proteome</keyword>
<dbReference type="Gene3D" id="3.90.1150.10">
    <property type="entry name" value="Aspartate Aminotransferase, domain 1"/>
    <property type="match status" value="1"/>
</dbReference>
<protein>
    <recommendedName>
        <fullName evidence="4">aspartate transaminase</fullName>
        <ecNumber evidence="4">2.6.1.1</ecNumber>
    </recommendedName>
    <alternativeName>
        <fullName evidence="8">Transaminase A</fullName>
    </alternativeName>
</protein>
<evidence type="ECO:0000256" key="1">
    <source>
        <dbReference type="ARBA" id="ARBA00001933"/>
    </source>
</evidence>
<evidence type="ECO:0000256" key="5">
    <source>
        <dbReference type="ARBA" id="ARBA00022576"/>
    </source>
</evidence>
<evidence type="ECO:0000313" key="12">
    <source>
        <dbReference type="Proteomes" id="UP000622797"/>
    </source>
</evidence>
<comment type="subunit">
    <text evidence="3">Homodimer.</text>
</comment>
<dbReference type="Gene3D" id="3.40.640.10">
    <property type="entry name" value="Type I PLP-dependent aspartate aminotransferase-like (Major domain)"/>
    <property type="match status" value="1"/>
</dbReference>
<accession>A0A8H4TAX2</accession>
<dbReference type="InterPro" id="IPR004839">
    <property type="entry name" value="Aminotransferase_I/II_large"/>
</dbReference>
<reference evidence="11" key="2">
    <citation type="submission" date="2020-05" db="EMBL/GenBank/DDBJ databases">
        <authorList>
            <person name="Kim H.-S."/>
            <person name="Proctor R.H."/>
            <person name="Brown D.W."/>
        </authorList>
    </citation>
    <scope>NUCLEOTIDE SEQUENCE</scope>
    <source>
        <strain evidence="11">NRRL 20472</strain>
    </source>
</reference>
<dbReference type="CDD" id="cd00609">
    <property type="entry name" value="AAT_like"/>
    <property type="match status" value="1"/>
</dbReference>
<dbReference type="FunFam" id="3.90.1150.10:FF:000001">
    <property type="entry name" value="Aspartate aminotransferase"/>
    <property type="match status" value="1"/>
</dbReference>
<evidence type="ECO:0000256" key="9">
    <source>
        <dbReference type="SAM" id="MobiDB-lite"/>
    </source>
</evidence>
<evidence type="ECO:0000256" key="7">
    <source>
        <dbReference type="ARBA" id="ARBA00022898"/>
    </source>
</evidence>
<evidence type="ECO:0000256" key="8">
    <source>
        <dbReference type="ARBA" id="ARBA00030923"/>
    </source>
</evidence>
<keyword evidence="6" id="KW-0808">Transferase</keyword>
<dbReference type="NCBIfam" id="NF006719">
    <property type="entry name" value="PRK09257.1"/>
    <property type="match status" value="1"/>
</dbReference>
<sequence length="436" mass="48944">MSSSCFSSLPKQPTDEIFDLLHAYRADPSPDRVNLGVGVYCTDEGKSWPLDVVSRVEKDLYEEASLTRHDYLPIEGDQEFLKVARELIFTAKNAPSQLAQQDDLSIASVQTVSGTGANHIGARFVADYLRPQNIWVSDPTWANHHMIWESVGLKPRLYPYYKKSDCSLDFEGMMKTLEEHAQPRDAILLHACAHNPTGLDPSKEQWKAIADLCQRKQLFPFFDAAYQGFASGDPAEDAWAIRYFYEQQPRPDMIVAQSFSKNFGLYGHRTGAVHLVLAEPSKEVRDNAYSTLSYLLRSEISMAPKYGSTIVKTVLASDELTAAWMADLQVMSSRIKSMRQALYDELVRLETPGSWNHIVDQIGMFSYTGLSPLEVKILRQQFHIYLLNSGRISISGLNKRNVQYVAKAIHEVRTNRQELNGSNGTNGTNGVNGSGH</sequence>
<dbReference type="FunFam" id="3.40.640.10:FF:000066">
    <property type="entry name" value="Aspartate aminotransferase"/>
    <property type="match status" value="1"/>
</dbReference>
<dbReference type="SUPFAM" id="SSF53383">
    <property type="entry name" value="PLP-dependent transferases"/>
    <property type="match status" value="1"/>
</dbReference>
<dbReference type="PRINTS" id="PR00799">
    <property type="entry name" value="TRANSAMINASE"/>
</dbReference>
<dbReference type="GO" id="GO:0005829">
    <property type="term" value="C:cytosol"/>
    <property type="evidence" value="ECO:0007669"/>
    <property type="project" value="TreeGrafter"/>
</dbReference>
<comment type="caution">
    <text evidence="11">The sequence shown here is derived from an EMBL/GenBank/DDBJ whole genome shotgun (WGS) entry which is preliminary data.</text>
</comment>
<reference evidence="11" key="1">
    <citation type="journal article" date="2020" name="BMC Genomics">
        <title>Correction to: Identification and distribution of gene clusters required for synthesis of sphingolipid metabolism inhibitors in diverse species of the filamentous fungus Fusarium.</title>
        <authorList>
            <person name="Kim H.S."/>
            <person name="Lohmar J.M."/>
            <person name="Busman M."/>
            <person name="Brown D.W."/>
            <person name="Naumann T.A."/>
            <person name="Divon H.H."/>
            <person name="Lysoe E."/>
            <person name="Uhlig S."/>
            <person name="Proctor R.H."/>
        </authorList>
    </citation>
    <scope>NUCLEOTIDE SEQUENCE</scope>
    <source>
        <strain evidence="11">NRRL 20472</strain>
    </source>
</reference>
<comment type="similarity">
    <text evidence="2">Belongs to the class-I pyridoxal-phosphate-dependent aminotransferase family.</text>
</comment>
<evidence type="ECO:0000256" key="6">
    <source>
        <dbReference type="ARBA" id="ARBA00022679"/>
    </source>
</evidence>
<feature type="domain" description="Aminotransferase class I/classII large" evidence="10">
    <location>
        <begin position="31"/>
        <end position="409"/>
    </location>
</feature>
<dbReference type="OrthoDB" id="550424at2759"/>
<dbReference type="GO" id="GO:0006532">
    <property type="term" value="P:aspartate biosynthetic process"/>
    <property type="evidence" value="ECO:0007669"/>
    <property type="project" value="TreeGrafter"/>
</dbReference>
<keyword evidence="5" id="KW-0032">Aminotransferase</keyword>
<feature type="region of interest" description="Disordered" evidence="9">
    <location>
        <begin position="415"/>
        <end position="436"/>
    </location>
</feature>
<dbReference type="EMBL" id="JABEXW010000807">
    <property type="protein sequence ID" value="KAF4954548.1"/>
    <property type="molecule type" value="Genomic_DNA"/>
</dbReference>
<dbReference type="GO" id="GO:0004069">
    <property type="term" value="F:L-aspartate:2-oxoglutarate aminotransferase activity"/>
    <property type="evidence" value="ECO:0007669"/>
    <property type="project" value="UniProtKB-EC"/>
</dbReference>
<dbReference type="EC" id="2.6.1.1" evidence="4"/>